<dbReference type="InterPro" id="IPR023753">
    <property type="entry name" value="FAD/NAD-binding_dom"/>
</dbReference>
<evidence type="ECO:0000256" key="4">
    <source>
        <dbReference type="ARBA" id="ARBA00023002"/>
    </source>
</evidence>
<dbReference type="InterPro" id="IPR051169">
    <property type="entry name" value="NADH-Q_oxidoreductase"/>
</dbReference>
<evidence type="ECO:0000259" key="5">
    <source>
        <dbReference type="Pfam" id="PF07992"/>
    </source>
</evidence>
<accession>A0A8J8MUL4</accession>
<protein>
    <submittedName>
        <fullName evidence="6">FAD-dependent oxidoreductase</fullName>
    </submittedName>
</protein>
<dbReference type="PANTHER" id="PTHR42913:SF9">
    <property type="entry name" value="SLR1591 PROTEIN"/>
    <property type="match status" value="1"/>
</dbReference>
<dbReference type="Gene3D" id="3.50.50.100">
    <property type="match status" value="1"/>
</dbReference>
<dbReference type="SUPFAM" id="SSF51905">
    <property type="entry name" value="FAD/NAD(P)-binding domain"/>
    <property type="match status" value="2"/>
</dbReference>
<keyword evidence="7" id="KW-1185">Reference proteome</keyword>
<keyword evidence="6" id="KW-0614">Plasmid</keyword>
<proteinExistence type="predicted"/>
<name>A0A8J8MUL4_9RHOB</name>
<dbReference type="PRINTS" id="PR00368">
    <property type="entry name" value="FADPNR"/>
</dbReference>
<reference evidence="6" key="1">
    <citation type="submission" date="2020-01" db="EMBL/GenBank/DDBJ databases">
        <authorList>
            <person name="Yang Y."/>
            <person name="Kwon Y.M."/>
        </authorList>
    </citation>
    <scope>NUCLEOTIDE SEQUENCE</scope>
    <source>
        <strain evidence="6">PG104</strain>
        <plasmid evidence="6">unnamed1</plasmid>
    </source>
</reference>
<dbReference type="GO" id="GO:0003955">
    <property type="term" value="F:NAD(P)H dehydrogenase (quinone) activity"/>
    <property type="evidence" value="ECO:0007669"/>
    <property type="project" value="TreeGrafter"/>
</dbReference>
<dbReference type="InterPro" id="IPR017584">
    <property type="entry name" value="Pyridine_nucleo_diS_OxRdtase_N"/>
</dbReference>
<keyword evidence="4" id="KW-0560">Oxidoreductase</keyword>
<evidence type="ECO:0000256" key="2">
    <source>
        <dbReference type="ARBA" id="ARBA00022630"/>
    </source>
</evidence>
<evidence type="ECO:0000313" key="7">
    <source>
        <dbReference type="Proteomes" id="UP000679284"/>
    </source>
</evidence>
<comment type="cofactor">
    <cofactor evidence="1">
        <name>FAD</name>
        <dbReference type="ChEBI" id="CHEBI:57692"/>
    </cofactor>
</comment>
<dbReference type="Proteomes" id="UP000679284">
    <property type="component" value="Plasmid unnamed1"/>
</dbReference>
<sequence length="365" mass="38154">MQGKAAGIVLLGAGHANLLAVRPLRAALPQARITLVDMAGHATYSGMFPGHAAGHYPAGALRVDLTDFADRHGIAFRRAEIMDLDPATRRVCLSGGDMLEYDVAALDIGSHGAMPELPGFAAHAVAVKPMGPLAARLAAGPAAGPAVVIGGGVAGAEMALALSHRGHRPVTILEAAPVFAPGLRPRTRACLHRAFARAGIRLCLDARAARIEAEAVVLASGARIASALTLGVAGARAHGWPARGLPVDAGGFVRVDPYLQVEGHPGLFAVGDCAAMMHAPRPKAGVFAVRQAPVLAQNLAAAHDGRRLRRFDPQRDYLKIIALGGRSGLAEWRGITLHGPWLWRLKDGIDRRFMRGLQGAGQPRS</sequence>
<dbReference type="PANTHER" id="PTHR42913">
    <property type="entry name" value="APOPTOSIS-INDUCING FACTOR 1"/>
    <property type="match status" value="1"/>
</dbReference>
<evidence type="ECO:0000256" key="1">
    <source>
        <dbReference type="ARBA" id="ARBA00001974"/>
    </source>
</evidence>
<dbReference type="InterPro" id="IPR036188">
    <property type="entry name" value="FAD/NAD-bd_sf"/>
</dbReference>
<keyword evidence="3" id="KW-0274">FAD</keyword>
<evidence type="ECO:0000256" key="3">
    <source>
        <dbReference type="ARBA" id="ARBA00022827"/>
    </source>
</evidence>
<gene>
    <name evidence="6" type="ORF">GR316_11560</name>
</gene>
<evidence type="ECO:0000313" key="6">
    <source>
        <dbReference type="EMBL" id="QUS37022.1"/>
    </source>
</evidence>
<dbReference type="EMBL" id="CP047290">
    <property type="protein sequence ID" value="QUS37022.1"/>
    <property type="molecule type" value="Genomic_DNA"/>
</dbReference>
<dbReference type="KEGG" id="fap:GR316_11560"/>
<feature type="domain" description="FAD/NAD(P)-binding" evidence="5">
    <location>
        <begin position="8"/>
        <end position="291"/>
    </location>
</feature>
<dbReference type="GO" id="GO:0019646">
    <property type="term" value="P:aerobic electron transport chain"/>
    <property type="evidence" value="ECO:0007669"/>
    <property type="project" value="TreeGrafter"/>
</dbReference>
<geneLocation type="plasmid" evidence="6 7">
    <name>unnamed1</name>
</geneLocation>
<dbReference type="NCBIfam" id="TIGR03169">
    <property type="entry name" value="Nterm_to_SelD"/>
    <property type="match status" value="1"/>
</dbReference>
<organism evidence="6 7">
    <name type="scientific">Falsirhodobacter algicola</name>
    <dbReference type="NCBI Taxonomy" id="2692330"/>
    <lineage>
        <taxon>Bacteria</taxon>
        <taxon>Pseudomonadati</taxon>
        <taxon>Pseudomonadota</taxon>
        <taxon>Alphaproteobacteria</taxon>
        <taxon>Rhodobacterales</taxon>
        <taxon>Paracoccaceae</taxon>
        <taxon>Falsirhodobacter</taxon>
    </lineage>
</organism>
<keyword evidence="2" id="KW-0285">Flavoprotein</keyword>
<dbReference type="RefSeq" id="WP_211785301.1">
    <property type="nucleotide sequence ID" value="NZ_CP047290.1"/>
</dbReference>
<dbReference type="Pfam" id="PF07992">
    <property type="entry name" value="Pyr_redox_2"/>
    <property type="match status" value="1"/>
</dbReference>
<dbReference type="AlphaFoldDB" id="A0A8J8MUL4"/>